<proteinExistence type="predicted"/>
<dbReference type="SUPFAM" id="SSF46785">
    <property type="entry name" value="Winged helix' DNA-binding domain"/>
    <property type="match status" value="1"/>
</dbReference>
<evidence type="ECO:0000313" key="1">
    <source>
        <dbReference type="EMBL" id="GGL09621.1"/>
    </source>
</evidence>
<dbReference type="AlphaFoldDB" id="A0A917VR58"/>
<dbReference type="GO" id="GO:0003700">
    <property type="term" value="F:DNA-binding transcription factor activity"/>
    <property type="evidence" value="ECO:0007669"/>
    <property type="project" value="InterPro"/>
</dbReference>
<dbReference type="InterPro" id="IPR001845">
    <property type="entry name" value="HTH_ArsR_DNA-bd_dom"/>
</dbReference>
<dbReference type="InterPro" id="IPR036390">
    <property type="entry name" value="WH_DNA-bd_sf"/>
</dbReference>
<sequence>MPDTTSHRGDTVAPGALLPEPTRAELRLETVLAALSDPLRLSIVRAYYLDSGGLPQACGWFEIDRPKSTRTHHWRVLREAGLIRQWQHGLERRNVVRAEDLDARFPGLLNLVANWEPPSRPTGG</sequence>
<keyword evidence="2" id="KW-1185">Reference proteome</keyword>
<dbReference type="RefSeq" id="WP_058854357.1">
    <property type="nucleotide sequence ID" value="NZ_BMMH01000004.1"/>
</dbReference>
<dbReference type="PRINTS" id="PR00778">
    <property type="entry name" value="HTHARSR"/>
</dbReference>
<protein>
    <submittedName>
        <fullName evidence="1">Transcriptional regulator</fullName>
    </submittedName>
</protein>
<evidence type="ECO:0000313" key="2">
    <source>
        <dbReference type="Proteomes" id="UP000638263"/>
    </source>
</evidence>
<dbReference type="EMBL" id="BMMH01000004">
    <property type="protein sequence ID" value="GGL09621.1"/>
    <property type="molecule type" value="Genomic_DNA"/>
</dbReference>
<organism evidence="1 2">
    <name type="scientific">Nocardia jinanensis</name>
    <dbReference type="NCBI Taxonomy" id="382504"/>
    <lineage>
        <taxon>Bacteria</taxon>
        <taxon>Bacillati</taxon>
        <taxon>Actinomycetota</taxon>
        <taxon>Actinomycetes</taxon>
        <taxon>Mycobacteriales</taxon>
        <taxon>Nocardiaceae</taxon>
        <taxon>Nocardia</taxon>
    </lineage>
</organism>
<reference evidence="1" key="1">
    <citation type="journal article" date="2014" name="Int. J. Syst. Evol. Microbiol.">
        <title>Complete genome sequence of Corynebacterium casei LMG S-19264T (=DSM 44701T), isolated from a smear-ripened cheese.</title>
        <authorList>
            <consortium name="US DOE Joint Genome Institute (JGI-PGF)"/>
            <person name="Walter F."/>
            <person name="Albersmeier A."/>
            <person name="Kalinowski J."/>
            <person name="Ruckert C."/>
        </authorList>
    </citation>
    <scope>NUCLEOTIDE SEQUENCE</scope>
    <source>
        <strain evidence="1">CGMCC 4.3508</strain>
    </source>
</reference>
<dbReference type="InterPro" id="IPR036388">
    <property type="entry name" value="WH-like_DNA-bd_sf"/>
</dbReference>
<gene>
    <name evidence="1" type="ORF">GCM10011588_25010</name>
</gene>
<dbReference type="Proteomes" id="UP000638263">
    <property type="component" value="Unassembled WGS sequence"/>
</dbReference>
<reference evidence="1" key="2">
    <citation type="submission" date="2020-09" db="EMBL/GenBank/DDBJ databases">
        <authorList>
            <person name="Sun Q."/>
            <person name="Zhou Y."/>
        </authorList>
    </citation>
    <scope>NUCLEOTIDE SEQUENCE</scope>
    <source>
        <strain evidence="1">CGMCC 4.3508</strain>
    </source>
</reference>
<accession>A0A917VR58</accession>
<dbReference type="Gene3D" id="1.10.10.10">
    <property type="entry name" value="Winged helix-like DNA-binding domain superfamily/Winged helix DNA-binding domain"/>
    <property type="match status" value="1"/>
</dbReference>
<comment type="caution">
    <text evidence="1">The sequence shown here is derived from an EMBL/GenBank/DDBJ whole genome shotgun (WGS) entry which is preliminary data.</text>
</comment>
<name>A0A917VR58_9NOCA</name>